<evidence type="ECO:0000256" key="1">
    <source>
        <dbReference type="ARBA" id="ARBA00005381"/>
    </source>
</evidence>
<gene>
    <name evidence="3" type="ORF">AJGP001_00985</name>
</gene>
<dbReference type="CDD" id="cd07302">
    <property type="entry name" value="CHD"/>
    <property type="match status" value="1"/>
</dbReference>
<dbReference type="PANTHER" id="PTHR43081">
    <property type="entry name" value="ADENYLATE CYCLASE, TERMINAL-DIFFERENTIATION SPECIFIC-RELATED"/>
    <property type="match status" value="1"/>
</dbReference>
<dbReference type="InterPro" id="IPR001054">
    <property type="entry name" value="A/G_cyclase"/>
</dbReference>
<reference evidence="3 4" key="1">
    <citation type="submission" date="2017-01" db="EMBL/GenBank/DDBJ databases">
        <title>Planococcus faecalis genome complete sequence.</title>
        <authorList>
            <person name="Lee P.C."/>
        </authorList>
    </citation>
    <scope>NUCLEOTIDE SEQUENCE [LARGE SCALE GENOMIC DNA]</scope>
    <source>
        <strain evidence="3 4">AJ003</strain>
    </source>
</reference>
<accession>A0ABN4XHK8</accession>
<dbReference type="Proteomes" id="UP000189661">
    <property type="component" value="Chromosome"/>
</dbReference>
<dbReference type="InterPro" id="IPR045983">
    <property type="entry name" value="GUC-dom-containing_N"/>
</dbReference>
<comment type="similarity">
    <text evidence="1">Belongs to the adenylyl cyclase class-3 family.</text>
</comment>
<protein>
    <submittedName>
        <fullName evidence="3">Guanylate cyclase</fullName>
    </submittedName>
</protein>
<dbReference type="SUPFAM" id="SSF55961">
    <property type="entry name" value="Bet v1-like"/>
    <property type="match status" value="1"/>
</dbReference>
<dbReference type="SUPFAM" id="SSF55073">
    <property type="entry name" value="Nucleotide cyclase"/>
    <property type="match status" value="1"/>
</dbReference>
<sequence length="607" mass="67307">MKPKTYVLEKEYALDRKTVWQLLADNNRMNLSIGLFPVRFSPAKQDGADVFYREAHAKVLGLVPISWQEFPFQWQEHESYTVERRYLTGPMKHYTLTVELFDNAENGTRVKLTARFVPLNVMGYGAIWVTALPAVKKIMGYVDDYLQSGATTVLEAPQKTSKANINLPELERLSALLAKSPVNGDYVELLHRYLADKGDHDVAQIEPVQVAKLWNVDLDEVLRVLLYATKAGLLNLSWNVICPNCRVSKVEHGSLAQLEQQFHCDLCGINYDANFDQFVELNFSVHPTVRQAYAEVYCIGGPMITPHVKAQQVIEGGKTASFVIPQGEDALRFRVLQANDHVSVNSEIKSNQLVYTDLGWSHSSVNGSRNVAITNTSSADIVVALEHADWNKQAVTAARVTAMQEFRDLFSSEVLSPGQKIGINHVTILFTDLKGSTLLYETAGDSSAYGQVRNHFDFLTGHIARNSGSVVKTIGDAVMAVFHKPEDGLKAALAVQKNLAVFNKTAKENLVLRLGLYSGAAIAVNSNDRLDYFGRTVNIAARIQAQGEGGDIVLSKDVLALPESVELLNSADVQLEEFSAELKGIDVAVELVRVRLAERFVMEERVI</sequence>
<proteinExistence type="inferred from homology"/>
<organism evidence="3 4">
    <name type="scientific">Planococcus faecalis</name>
    <dbReference type="NCBI Taxonomy" id="1598147"/>
    <lineage>
        <taxon>Bacteria</taxon>
        <taxon>Bacillati</taxon>
        <taxon>Bacillota</taxon>
        <taxon>Bacilli</taxon>
        <taxon>Bacillales</taxon>
        <taxon>Caryophanaceae</taxon>
        <taxon>Planococcus</taxon>
    </lineage>
</organism>
<keyword evidence="4" id="KW-1185">Reference proteome</keyword>
<dbReference type="InterPro" id="IPR029787">
    <property type="entry name" value="Nucleotide_cyclase"/>
</dbReference>
<dbReference type="Pfam" id="PF19363">
    <property type="entry name" value="DUF5939"/>
    <property type="match status" value="1"/>
</dbReference>
<feature type="domain" description="Guanylate cyclase" evidence="2">
    <location>
        <begin position="427"/>
        <end position="544"/>
    </location>
</feature>
<dbReference type="Pfam" id="PF00211">
    <property type="entry name" value="Guanylate_cyc"/>
    <property type="match status" value="1"/>
</dbReference>
<dbReference type="Gene3D" id="3.30.70.1230">
    <property type="entry name" value="Nucleotide cyclase"/>
    <property type="match status" value="1"/>
</dbReference>
<dbReference type="PROSITE" id="PS50125">
    <property type="entry name" value="GUANYLATE_CYCLASE_2"/>
    <property type="match status" value="1"/>
</dbReference>
<evidence type="ECO:0000313" key="4">
    <source>
        <dbReference type="Proteomes" id="UP000189661"/>
    </source>
</evidence>
<dbReference type="InterPro" id="IPR050697">
    <property type="entry name" value="Adenylyl/Guanylyl_Cyclase_3/4"/>
</dbReference>
<dbReference type="EMBL" id="CP019401">
    <property type="protein sequence ID" value="AQU77963.1"/>
    <property type="molecule type" value="Genomic_DNA"/>
</dbReference>
<evidence type="ECO:0000259" key="2">
    <source>
        <dbReference type="PROSITE" id="PS50125"/>
    </source>
</evidence>
<name>A0ABN4XHK8_9BACL</name>
<dbReference type="SMART" id="SM00044">
    <property type="entry name" value="CYCc"/>
    <property type="match status" value="1"/>
</dbReference>
<evidence type="ECO:0000313" key="3">
    <source>
        <dbReference type="EMBL" id="AQU77963.1"/>
    </source>
</evidence>
<dbReference type="PANTHER" id="PTHR43081:SF19">
    <property type="entry name" value="PH-SENSITIVE ADENYLATE CYCLASE RV1264"/>
    <property type="match status" value="1"/>
</dbReference>